<dbReference type="Gene3D" id="1.10.10.10">
    <property type="entry name" value="Winged helix-like DNA-binding domain superfamily/Winged helix DNA-binding domain"/>
    <property type="match status" value="1"/>
</dbReference>
<dbReference type="GO" id="GO:0019344">
    <property type="term" value="P:cysteine biosynthetic process"/>
    <property type="evidence" value="ECO:0007669"/>
    <property type="project" value="TreeGrafter"/>
</dbReference>
<evidence type="ECO:0000256" key="4">
    <source>
        <dbReference type="ARBA" id="ARBA00023163"/>
    </source>
</evidence>
<dbReference type="Pfam" id="PF00126">
    <property type="entry name" value="HTH_1"/>
    <property type="match status" value="1"/>
</dbReference>
<dbReference type="PANTHER" id="PTHR30126">
    <property type="entry name" value="HTH-TYPE TRANSCRIPTIONAL REGULATOR"/>
    <property type="match status" value="1"/>
</dbReference>
<reference evidence="6 7" key="1">
    <citation type="submission" date="2018-06" db="EMBL/GenBank/DDBJ databases">
        <authorList>
            <consortium name="Pathogen Informatics"/>
            <person name="Doyle S."/>
        </authorList>
    </citation>
    <scope>NUCLEOTIDE SEQUENCE [LARGE SCALE GENOMIC DNA]</scope>
    <source>
        <strain evidence="6 7">NCTC10529</strain>
    </source>
</reference>
<dbReference type="PRINTS" id="PR00039">
    <property type="entry name" value="HTHLYSR"/>
</dbReference>
<name>A0AAX2J2J2_KINKI</name>
<protein>
    <submittedName>
        <fullName evidence="6">Cys regulon transcriptional activator</fullName>
    </submittedName>
</protein>
<dbReference type="PROSITE" id="PS50931">
    <property type="entry name" value="HTH_LYSR"/>
    <property type="match status" value="1"/>
</dbReference>
<keyword evidence="4" id="KW-0804">Transcription</keyword>
<proteinExistence type="inferred from homology"/>
<dbReference type="EMBL" id="LS483426">
    <property type="protein sequence ID" value="SQH24492.1"/>
    <property type="molecule type" value="Genomic_DNA"/>
</dbReference>
<accession>A0AAX2J2J2</accession>
<dbReference type="Gene3D" id="3.40.190.10">
    <property type="entry name" value="Periplasmic binding protein-like II"/>
    <property type="match status" value="2"/>
</dbReference>
<keyword evidence="3" id="KW-0238">DNA-binding</keyword>
<dbReference type="GeneID" id="93261989"/>
<dbReference type="SUPFAM" id="SSF53850">
    <property type="entry name" value="Periplasmic binding protein-like II"/>
    <property type="match status" value="1"/>
</dbReference>
<evidence type="ECO:0000313" key="6">
    <source>
        <dbReference type="EMBL" id="SQH24492.1"/>
    </source>
</evidence>
<sequence length="315" mass="35125">MKLQQLRYAVEVYRRNLNVSDAADALFTSQPGVSKQIRLLEDELGVSIFIRSGKRIVAVTPAGLAVLEAAEQMLRLAQNIKNIGHEFTDTHSGALTIAATHHWAHYQLPRMMPDFMQHYPDVRLILRQGSPSELAEMVRNGDVDLAVGADIPSGAGDLKFLPCGTWRYALCVPNQHDLTKQPALSLGDVLRYPLLTYDFTWHTGSAASRALAKTAHATVQAALQSDDAEILKQYVRLGLGVALLDKSAYDINRDADLTLLDIGHCFEPSHYQIALHKDILMRNYLYDFIALLHSDLTHERVQQLLFAPAIEDFSI</sequence>
<evidence type="ECO:0000256" key="1">
    <source>
        <dbReference type="ARBA" id="ARBA00009437"/>
    </source>
</evidence>
<evidence type="ECO:0000259" key="5">
    <source>
        <dbReference type="PROSITE" id="PS50931"/>
    </source>
</evidence>
<dbReference type="SUPFAM" id="SSF46785">
    <property type="entry name" value="Winged helix' DNA-binding domain"/>
    <property type="match status" value="1"/>
</dbReference>
<evidence type="ECO:0000256" key="2">
    <source>
        <dbReference type="ARBA" id="ARBA00023015"/>
    </source>
</evidence>
<dbReference type="PANTHER" id="PTHR30126:SF6">
    <property type="entry name" value="HTH-TYPE TRANSCRIPTIONAL REGULATOR CYSB-RELATED"/>
    <property type="match status" value="1"/>
</dbReference>
<dbReference type="Proteomes" id="UP000248598">
    <property type="component" value="Chromosome 1"/>
</dbReference>
<dbReference type="Pfam" id="PF03466">
    <property type="entry name" value="LysR_substrate"/>
    <property type="match status" value="1"/>
</dbReference>
<feature type="domain" description="HTH lysR-type" evidence="5">
    <location>
        <begin position="1"/>
        <end position="59"/>
    </location>
</feature>
<evidence type="ECO:0000313" key="7">
    <source>
        <dbReference type="Proteomes" id="UP000248598"/>
    </source>
</evidence>
<dbReference type="GO" id="GO:0003700">
    <property type="term" value="F:DNA-binding transcription factor activity"/>
    <property type="evidence" value="ECO:0007669"/>
    <property type="project" value="InterPro"/>
</dbReference>
<dbReference type="InterPro" id="IPR005119">
    <property type="entry name" value="LysR_subst-bd"/>
</dbReference>
<organism evidence="6 7">
    <name type="scientific">Kingella kingae</name>
    <dbReference type="NCBI Taxonomy" id="504"/>
    <lineage>
        <taxon>Bacteria</taxon>
        <taxon>Pseudomonadati</taxon>
        <taxon>Pseudomonadota</taxon>
        <taxon>Betaproteobacteria</taxon>
        <taxon>Neisseriales</taxon>
        <taxon>Neisseriaceae</taxon>
        <taxon>Kingella</taxon>
    </lineage>
</organism>
<comment type="similarity">
    <text evidence="1">Belongs to the LysR transcriptional regulatory family.</text>
</comment>
<evidence type="ECO:0000256" key="3">
    <source>
        <dbReference type="ARBA" id="ARBA00023125"/>
    </source>
</evidence>
<dbReference type="GO" id="GO:0000976">
    <property type="term" value="F:transcription cis-regulatory region binding"/>
    <property type="evidence" value="ECO:0007669"/>
    <property type="project" value="TreeGrafter"/>
</dbReference>
<keyword evidence="2" id="KW-0805">Transcription regulation</keyword>
<dbReference type="AlphaFoldDB" id="A0AAX2J2J2"/>
<gene>
    <name evidence="6" type="primary">cysB</name>
    <name evidence="6" type="ORF">NCTC10529_00678</name>
</gene>
<dbReference type="InterPro" id="IPR000847">
    <property type="entry name" value="LysR_HTH_N"/>
</dbReference>
<dbReference type="InterPro" id="IPR036388">
    <property type="entry name" value="WH-like_DNA-bd_sf"/>
</dbReference>
<dbReference type="InterPro" id="IPR036390">
    <property type="entry name" value="WH_DNA-bd_sf"/>
</dbReference>
<dbReference type="RefSeq" id="WP_003788720.1">
    <property type="nucleotide sequence ID" value="NZ_CP091518.1"/>
</dbReference>